<evidence type="ECO:0000313" key="2">
    <source>
        <dbReference type="Proteomes" id="UP000291020"/>
    </source>
</evidence>
<accession>A0A452H6I0</accession>
<dbReference type="Proteomes" id="UP000291020">
    <property type="component" value="Unassembled WGS sequence"/>
</dbReference>
<dbReference type="SUPFAM" id="SSF47769">
    <property type="entry name" value="SAM/Pointed domain"/>
    <property type="match status" value="1"/>
</dbReference>
<name>A0A452H6I0_9SAUR</name>
<dbReference type="AlphaFoldDB" id="A0A452H6I0"/>
<reference evidence="1" key="2">
    <citation type="submission" date="2025-08" db="UniProtKB">
        <authorList>
            <consortium name="Ensembl"/>
        </authorList>
    </citation>
    <scope>IDENTIFICATION</scope>
</reference>
<proteinExistence type="predicted"/>
<reference evidence="1" key="3">
    <citation type="submission" date="2025-09" db="UniProtKB">
        <authorList>
            <consortium name="Ensembl"/>
        </authorList>
    </citation>
    <scope>IDENTIFICATION</scope>
</reference>
<sequence length="86" mass="9884">MDLQNIPYRSVVVAWSPDDLADYFKKLKYKDCEKVVRKHSISGQRFLVSATIKFHIHNIIITWPALGFAIKDIPCVLCASTQLLTY</sequence>
<keyword evidence="2" id="KW-1185">Reference proteome</keyword>
<dbReference type="Ensembl" id="ENSGAGT00000011838.1">
    <property type="protein sequence ID" value="ENSGAGP00000010311.1"/>
    <property type="gene ID" value="ENSGAGG00000008081.1"/>
</dbReference>
<protein>
    <submittedName>
        <fullName evidence="1">Uncharacterized protein</fullName>
    </submittedName>
</protein>
<organism evidence="1 2">
    <name type="scientific">Gopherus agassizii</name>
    <name type="common">Agassiz's desert tortoise</name>
    <dbReference type="NCBI Taxonomy" id="38772"/>
    <lineage>
        <taxon>Eukaryota</taxon>
        <taxon>Metazoa</taxon>
        <taxon>Chordata</taxon>
        <taxon>Craniata</taxon>
        <taxon>Vertebrata</taxon>
        <taxon>Euteleostomi</taxon>
        <taxon>Archelosauria</taxon>
        <taxon>Testudinata</taxon>
        <taxon>Testudines</taxon>
        <taxon>Cryptodira</taxon>
        <taxon>Durocryptodira</taxon>
        <taxon>Testudinoidea</taxon>
        <taxon>Testudinidae</taxon>
        <taxon>Gopherus</taxon>
    </lineage>
</organism>
<evidence type="ECO:0000313" key="1">
    <source>
        <dbReference type="Ensembl" id="ENSGAGP00000010311.1"/>
    </source>
</evidence>
<dbReference type="InterPro" id="IPR013761">
    <property type="entry name" value="SAM/pointed_sf"/>
</dbReference>
<dbReference type="STRING" id="38772.ENSGAGP00000010311"/>
<dbReference type="Gene3D" id="1.10.150.50">
    <property type="entry name" value="Transcription Factor, Ets-1"/>
    <property type="match status" value="1"/>
</dbReference>
<reference evidence="2" key="1">
    <citation type="journal article" date="2017" name="PLoS ONE">
        <title>The Agassiz's desert tortoise genome provides a resource for the conservation of a threatened species.</title>
        <authorList>
            <person name="Tollis M."/>
            <person name="DeNardo D.F."/>
            <person name="Cornelius J.A."/>
            <person name="Dolby G.A."/>
            <person name="Edwards T."/>
            <person name="Henen B.T."/>
            <person name="Karl A.E."/>
            <person name="Murphy R.W."/>
            <person name="Kusumi K."/>
        </authorList>
    </citation>
    <scope>NUCLEOTIDE SEQUENCE [LARGE SCALE GENOMIC DNA]</scope>
</reference>